<dbReference type="Proteomes" id="UP000304914">
    <property type="component" value="Chromosome"/>
</dbReference>
<sequence>MKEALIIIDVQEASISEKPYQYRNFLGKFGINQ</sequence>
<evidence type="ECO:0000313" key="2">
    <source>
        <dbReference type="Proteomes" id="UP000304914"/>
    </source>
</evidence>
<dbReference type="EMBL" id="LR594035">
    <property type="protein sequence ID" value="VTS38041.1"/>
    <property type="molecule type" value="Genomic_DNA"/>
</dbReference>
<evidence type="ECO:0008006" key="3">
    <source>
        <dbReference type="Google" id="ProtNLM"/>
    </source>
</evidence>
<evidence type="ECO:0000313" key="1">
    <source>
        <dbReference type="EMBL" id="VTS38041.1"/>
    </source>
</evidence>
<proteinExistence type="predicted"/>
<organism evidence="1 2">
    <name type="scientific">Streptococcus pseudoporcinus</name>
    <dbReference type="NCBI Taxonomy" id="361101"/>
    <lineage>
        <taxon>Bacteria</taxon>
        <taxon>Bacillati</taxon>
        <taxon>Bacillota</taxon>
        <taxon>Bacilli</taxon>
        <taxon>Lactobacillales</taxon>
        <taxon>Streptococcaceae</taxon>
        <taxon>Streptococcus</taxon>
    </lineage>
</organism>
<name>A0A4U9ZG14_9STRE</name>
<protein>
    <recommendedName>
        <fullName evidence="3">Isochorismatase</fullName>
    </recommendedName>
</protein>
<gene>
    <name evidence="1" type="ORF">NCTC5385_01938</name>
</gene>
<reference evidence="1 2" key="1">
    <citation type="submission" date="2019-05" db="EMBL/GenBank/DDBJ databases">
        <authorList>
            <consortium name="Pathogen Informatics"/>
        </authorList>
    </citation>
    <scope>NUCLEOTIDE SEQUENCE [LARGE SCALE GENOMIC DNA]</scope>
    <source>
        <strain evidence="1 2">NCTC5385</strain>
    </source>
</reference>
<accession>A0A4U9ZG14</accession>
<dbReference type="AlphaFoldDB" id="A0A4U9ZG14"/>